<dbReference type="PROSITE" id="PS01022">
    <property type="entry name" value="PTR2_1"/>
    <property type="match status" value="1"/>
</dbReference>
<keyword evidence="2" id="KW-0812">Transmembrane</keyword>
<keyword evidence="2" id="KW-1133">Transmembrane helix</keyword>
<keyword evidence="2" id="KW-0472">Membrane</keyword>
<dbReference type="GO" id="GO:0022857">
    <property type="term" value="F:transmembrane transporter activity"/>
    <property type="evidence" value="ECO:0007669"/>
    <property type="project" value="InterPro"/>
</dbReference>
<gene>
    <name evidence="3" type="ORF">Sangu_0289900</name>
</gene>
<sequence>MAGLTLAAGGWIANLIVYLIQEFNIKSVSAAKIYNVVNGSITMFPIIGAILADSFVGCFSVIWFSSLISLLGTLLLVLTGSNQSLETSIVRRRVECVQISISSSVCSLISRFSTGVSGKRRHSFHHRTNGSRSIQ</sequence>
<comment type="caution">
    <text evidence="3">The sequence shown here is derived from an EMBL/GenBank/DDBJ whole genome shotgun (WGS) entry which is preliminary data.</text>
</comment>
<dbReference type="GO" id="GO:0006857">
    <property type="term" value="P:oligopeptide transport"/>
    <property type="evidence" value="ECO:0007669"/>
    <property type="project" value="InterPro"/>
</dbReference>
<dbReference type="Gene3D" id="1.20.1250.20">
    <property type="entry name" value="MFS general substrate transporter like domains"/>
    <property type="match status" value="1"/>
</dbReference>
<reference evidence="3" key="1">
    <citation type="submission" date="2020-06" db="EMBL/GenBank/DDBJ databases">
        <authorList>
            <person name="Li T."/>
            <person name="Hu X."/>
            <person name="Zhang T."/>
            <person name="Song X."/>
            <person name="Zhang H."/>
            <person name="Dai N."/>
            <person name="Sheng W."/>
            <person name="Hou X."/>
            <person name="Wei L."/>
        </authorList>
    </citation>
    <scope>NUCLEOTIDE SEQUENCE</scope>
    <source>
        <strain evidence="3">G01</strain>
        <tissue evidence="3">Leaf</tissue>
    </source>
</reference>
<accession>A0AAW2QPK6</accession>
<proteinExistence type="inferred from homology"/>
<organism evidence="3">
    <name type="scientific">Sesamum angustifolium</name>
    <dbReference type="NCBI Taxonomy" id="2727405"/>
    <lineage>
        <taxon>Eukaryota</taxon>
        <taxon>Viridiplantae</taxon>
        <taxon>Streptophyta</taxon>
        <taxon>Embryophyta</taxon>
        <taxon>Tracheophyta</taxon>
        <taxon>Spermatophyta</taxon>
        <taxon>Magnoliopsida</taxon>
        <taxon>eudicotyledons</taxon>
        <taxon>Gunneridae</taxon>
        <taxon>Pentapetalae</taxon>
        <taxon>asterids</taxon>
        <taxon>lamiids</taxon>
        <taxon>Lamiales</taxon>
        <taxon>Pedaliaceae</taxon>
        <taxon>Sesamum</taxon>
    </lineage>
</organism>
<name>A0AAW2QPK6_9LAMI</name>
<dbReference type="InterPro" id="IPR018456">
    <property type="entry name" value="PTR2_symporter_CS"/>
</dbReference>
<dbReference type="GO" id="GO:0016020">
    <property type="term" value="C:membrane"/>
    <property type="evidence" value="ECO:0007669"/>
    <property type="project" value="InterPro"/>
</dbReference>
<evidence type="ECO:0000313" key="3">
    <source>
        <dbReference type="EMBL" id="KAL0369718.1"/>
    </source>
</evidence>
<comment type="similarity">
    <text evidence="1">Belongs to the major facilitator superfamily. Phosphate:H(+) symporter (TC 2.A.1.9) family.</text>
</comment>
<dbReference type="PANTHER" id="PTHR11654">
    <property type="entry name" value="OLIGOPEPTIDE TRANSPORTER-RELATED"/>
    <property type="match status" value="1"/>
</dbReference>
<reference evidence="3" key="2">
    <citation type="journal article" date="2024" name="Plant">
        <title>Genomic evolution and insights into agronomic trait innovations of Sesamum species.</title>
        <authorList>
            <person name="Miao H."/>
            <person name="Wang L."/>
            <person name="Qu L."/>
            <person name="Liu H."/>
            <person name="Sun Y."/>
            <person name="Le M."/>
            <person name="Wang Q."/>
            <person name="Wei S."/>
            <person name="Zheng Y."/>
            <person name="Lin W."/>
            <person name="Duan Y."/>
            <person name="Cao H."/>
            <person name="Xiong S."/>
            <person name="Wang X."/>
            <person name="Wei L."/>
            <person name="Li C."/>
            <person name="Ma Q."/>
            <person name="Ju M."/>
            <person name="Zhao R."/>
            <person name="Li G."/>
            <person name="Mu C."/>
            <person name="Tian Q."/>
            <person name="Mei H."/>
            <person name="Zhang T."/>
            <person name="Gao T."/>
            <person name="Zhang H."/>
        </authorList>
    </citation>
    <scope>NUCLEOTIDE SEQUENCE</scope>
    <source>
        <strain evidence="3">G01</strain>
    </source>
</reference>
<dbReference type="InterPro" id="IPR036259">
    <property type="entry name" value="MFS_trans_sf"/>
</dbReference>
<feature type="transmembrane region" description="Helical" evidence="2">
    <location>
        <begin position="54"/>
        <end position="78"/>
    </location>
</feature>
<dbReference type="AlphaFoldDB" id="A0AAW2QPK6"/>
<evidence type="ECO:0000256" key="1">
    <source>
        <dbReference type="ARBA" id="ARBA00044504"/>
    </source>
</evidence>
<protein>
    <submittedName>
        <fullName evidence="3">Protein NRT1/ PTR FAMILY 2.7</fullName>
    </submittedName>
</protein>
<evidence type="ECO:0000256" key="2">
    <source>
        <dbReference type="SAM" id="Phobius"/>
    </source>
</evidence>
<dbReference type="EMBL" id="JACGWK010000002">
    <property type="protein sequence ID" value="KAL0369718.1"/>
    <property type="molecule type" value="Genomic_DNA"/>
</dbReference>